<feature type="domain" description="Peptidase M50" evidence="8">
    <location>
        <begin position="44"/>
        <end position="89"/>
    </location>
</feature>
<keyword evidence="9" id="KW-0645">Protease</keyword>
<evidence type="ECO:0000313" key="10">
    <source>
        <dbReference type="Proteomes" id="UP001148125"/>
    </source>
</evidence>
<dbReference type="Pfam" id="PF02163">
    <property type="entry name" value="Peptidase_M50"/>
    <property type="match status" value="1"/>
</dbReference>
<reference evidence="9" key="1">
    <citation type="submission" date="2024-05" db="EMBL/GenBank/DDBJ databases">
        <title>Alkalihalobacillus sp. strain MEB203 novel alkaliphilic bacterium from Lonar Lake, India.</title>
        <authorList>
            <person name="Joshi A."/>
            <person name="Thite S."/>
            <person name="Mengade P."/>
        </authorList>
    </citation>
    <scope>NUCLEOTIDE SEQUENCE</scope>
    <source>
        <strain evidence="9">MEB 203</strain>
    </source>
</reference>
<comment type="caution">
    <text evidence="9">The sequence shown here is derived from an EMBL/GenBank/DDBJ whole genome shotgun (WGS) entry which is preliminary data.</text>
</comment>
<keyword evidence="5 7" id="KW-1133">Transmembrane helix</keyword>
<evidence type="ECO:0000256" key="5">
    <source>
        <dbReference type="ARBA" id="ARBA00022989"/>
    </source>
</evidence>
<sequence>MGGIVQAIRGIYHLLLLIPSIKISTIYSPERDLIGQLELYTSLAQLMNSTVLGLALLSLLYAMINLLPIPGLDGGRLVLLFLEEIGTQLGLKESFLQKSMKACLITGTFFLFSPFIINNIWSISLELGLPFIEIILWIMLLISIFMNIHIFLEKQEVLRKR</sequence>
<keyword evidence="4 7" id="KW-0812">Transmembrane</keyword>
<evidence type="ECO:0000259" key="8">
    <source>
        <dbReference type="Pfam" id="PF02163"/>
    </source>
</evidence>
<comment type="similarity">
    <text evidence="3">Belongs to the peptidase M50B family.</text>
</comment>
<evidence type="ECO:0000256" key="4">
    <source>
        <dbReference type="ARBA" id="ARBA00022692"/>
    </source>
</evidence>
<dbReference type="EMBL" id="JAOTPO010000003">
    <property type="protein sequence ID" value="MDE5412761.1"/>
    <property type="molecule type" value="Genomic_DNA"/>
</dbReference>
<evidence type="ECO:0000256" key="1">
    <source>
        <dbReference type="ARBA" id="ARBA00001947"/>
    </source>
</evidence>
<feature type="transmembrane region" description="Helical" evidence="7">
    <location>
        <begin position="127"/>
        <end position="152"/>
    </location>
</feature>
<accession>A0ABT5VBD5</accession>
<comment type="cofactor">
    <cofactor evidence="1">
        <name>Zn(2+)</name>
        <dbReference type="ChEBI" id="CHEBI:29105"/>
    </cofactor>
</comment>
<dbReference type="InterPro" id="IPR008915">
    <property type="entry name" value="Peptidase_M50"/>
</dbReference>
<keyword evidence="10" id="KW-1185">Reference proteome</keyword>
<dbReference type="Proteomes" id="UP001148125">
    <property type="component" value="Unassembled WGS sequence"/>
</dbReference>
<dbReference type="GO" id="GO:0006508">
    <property type="term" value="P:proteolysis"/>
    <property type="evidence" value="ECO:0007669"/>
    <property type="project" value="UniProtKB-KW"/>
</dbReference>
<gene>
    <name evidence="9" type="ORF">N7Z68_05145</name>
</gene>
<keyword evidence="6 7" id="KW-0472">Membrane</keyword>
<feature type="transmembrane region" description="Helical" evidence="7">
    <location>
        <begin position="49"/>
        <end position="67"/>
    </location>
</feature>
<keyword evidence="9" id="KW-0378">Hydrolase</keyword>
<feature type="transmembrane region" description="Helical" evidence="7">
    <location>
        <begin position="12"/>
        <end position="29"/>
    </location>
</feature>
<evidence type="ECO:0000256" key="3">
    <source>
        <dbReference type="ARBA" id="ARBA00007931"/>
    </source>
</evidence>
<evidence type="ECO:0000313" key="9">
    <source>
        <dbReference type="EMBL" id="MDE5412761.1"/>
    </source>
</evidence>
<feature type="transmembrane region" description="Helical" evidence="7">
    <location>
        <begin position="102"/>
        <end position="121"/>
    </location>
</feature>
<dbReference type="GO" id="GO:0008233">
    <property type="term" value="F:peptidase activity"/>
    <property type="evidence" value="ECO:0007669"/>
    <property type="project" value="UniProtKB-KW"/>
</dbReference>
<organism evidence="9 10">
    <name type="scientific">Alkalihalobacterium chitinilyticum</name>
    <dbReference type="NCBI Taxonomy" id="2980103"/>
    <lineage>
        <taxon>Bacteria</taxon>
        <taxon>Bacillati</taxon>
        <taxon>Bacillota</taxon>
        <taxon>Bacilli</taxon>
        <taxon>Bacillales</taxon>
        <taxon>Bacillaceae</taxon>
        <taxon>Alkalihalobacterium</taxon>
    </lineage>
</organism>
<protein>
    <submittedName>
        <fullName evidence="9">Site-2 protease family protein</fullName>
    </submittedName>
</protein>
<evidence type="ECO:0000256" key="6">
    <source>
        <dbReference type="ARBA" id="ARBA00023136"/>
    </source>
</evidence>
<proteinExistence type="inferred from homology"/>
<evidence type="ECO:0000256" key="2">
    <source>
        <dbReference type="ARBA" id="ARBA00004141"/>
    </source>
</evidence>
<evidence type="ECO:0000256" key="7">
    <source>
        <dbReference type="SAM" id="Phobius"/>
    </source>
</evidence>
<name>A0ABT5VBD5_9BACI</name>
<comment type="subcellular location">
    <subcellularLocation>
        <location evidence="2">Membrane</location>
        <topology evidence="2">Multi-pass membrane protein</topology>
    </subcellularLocation>
</comment>